<keyword evidence="1" id="KW-1133">Transmembrane helix</keyword>
<keyword evidence="1" id="KW-0472">Membrane</keyword>
<reference evidence="3" key="1">
    <citation type="submission" date="2009-09" db="EMBL/GenBank/DDBJ databases">
        <title>The complete chromosome of Sebaldella termitidis ATCC 33386.</title>
        <authorList>
            <consortium name="US DOE Joint Genome Institute (JGI-PGF)"/>
            <person name="Lucas S."/>
            <person name="Copeland A."/>
            <person name="Lapidus A."/>
            <person name="Glavina del Rio T."/>
            <person name="Dalin E."/>
            <person name="Tice H."/>
            <person name="Bruce D."/>
            <person name="Goodwin L."/>
            <person name="Pitluck S."/>
            <person name="Kyrpides N."/>
            <person name="Mavromatis K."/>
            <person name="Ivanova N."/>
            <person name="Mikhailova N."/>
            <person name="Sims D."/>
            <person name="Meincke L."/>
            <person name="Brettin T."/>
            <person name="Detter J.C."/>
            <person name="Han C."/>
            <person name="Larimer F."/>
            <person name="Land M."/>
            <person name="Hauser L."/>
            <person name="Markowitz V."/>
            <person name="Cheng J.F."/>
            <person name="Hugenholtz P."/>
            <person name="Woyke T."/>
            <person name="Wu D."/>
            <person name="Eisen J.A."/>
        </authorList>
    </citation>
    <scope>NUCLEOTIDE SEQUENCE [LARGE SCALE GENOMIC DNA]</scope>
    <source>
        <strain evidence="3">ATCC 33386 / NCTC 11300</strain>
    </source>
</reference>
<evidence type="ECO:0000313" key="2">
    <source>
        <dbReference type="EMBL" id="ACZ09777.1"/>
    </source>
</evidence>
<reference evidence="2 3" key="2">
    <citation type="journal article" date="2010" name="Stand. Genomic Sci.">
        <title>Complete genome sequence of Sebaldella termitidis type strain (NCTC 11300).</title>
        <authorList>
            <person name="Harmon-Smith M."/>
            <person name="Celia L."/>
            <person name="Chertkov O."/>
            <person name="Lapidus A."/>
            <person name="Copeland A."/>
            <person name="Glavina Del Rio T."/>
            <person name="Nolan M."/>
            <person name="Lucas S."/>
            <person name="Tice H."/>
            <person name="Cheng J.F."/>
            <person name="Han C."/>
            <person name="Detter J.C."/>
            <person name="Bruce D."/>
            <person name="Goodwin L."/>
            <person name="Pitluck S."/>
            <person name="Pati A."/>
            <person name="Liolios K."/>
            <person name="Ivanova N."/>
            <person name="Mavromatis K."/>
            <person name="Mikhailova N."/>
            <person name="Chen A."/>
            <person name="Palaniappan K."/>
            <person name="Land M."/>
            <person name="Hauser L."/>
            <person name="Chang Y.J."/>
            <person name="Jeffries C.D."/>
            <person name="Brettin T."/>
            <person name="Goker M."/>
            <person name="Beck B."/>
            <person name="Bristow J."/>
            <person name="Eisen J.A."/>
            <person name="Markowitz V."/>
            <person name="Hugenholtz P."/>
            <person name="Kyrpides N.C."/>
            <person name="Klenk H.P."/>
            <person name="Chen F."/>
        </authorList>
    </citation>
    <scope>NUCLEOTIDE SEQUENCE [LARGE SCALE GENOMIC DNA]</scope>
    <source>
        <strain evidence="3">ATCC 33386 / NCTC 11300</strain>
    </source>
</reference>
<feature type="transmembrane region" description="Helical" evidence="1">
    <location>
        <begin position="6"/>
        <end position="23"/>
    </location>
</feature>
<dbReference type="HOGENOM" id="CLU_2234709_0_0_0"/>
<gene>
    <name evidence="2" type="ordered locus">Sterm_2933</name>
</gene>
<keyword evidence="1" id="KW-0812">Transmembrane</keyword>
<organism evidence="2 3">
    <name type="scientific">Sebaldella termitidis (strain ATCC 33386 / NCTC 11300)</name>
    <dbReference type="NCBI Taxonomy" id="526218"/>
    <lineage>
        <taxon>Bacteria</taxon>
        <taxon>Fusobacteriati</taxon>
        <taxon>Fusobacteriota</taxon>
        <taxon>Fusobacteriia</taxon>
        <taxon>Fusobacteriales</taxon>
        <taxon>Leptotrichiaceae</taxon>
        <taxon>Sebaldella</taxon>
    </lineage>
</organism>
<dbReference type="AlphaFoldDB" id="D1ANH3"/>
<dbReference type="RefSeq" id="WP_012862359.1">
    <property type="nucleotide sequence ID" value="NC_013517.1"/>
</dbReference>
<sequence>MINIINLVIIVLILAGVFLLFKYKKLETLAVLAALKAEGLSMISGSSKLEYAVDWLYSQKLFKDSFLSLIPRSFTKWVVNFIFNHKKLLIEKENRTNKI</sequence>
<keyword evidence="3" id="KW-1185">Reference proteome</keyword>
<name>D1ANH3_SEBTE</name>
<dbReference type="STRING" id="526218.Sterm_2933"/>
<dbReference type="Proteomes" id="UP000000845">
    <property type="component" value="Chromosome"/>
</dbReference>
<evidence type="ECO:0000313" key="3">
    <source>
        <dbReference type="Proteomes" id="UP000000845"/>
    </source>
</evidence>
<dbReference type="KEGG" id="str:Sterm_2933"/>
<dbReference type="EMBL" id="CP001739">
    <property type="protein sequence ID" value="ACZ09777.1"/>
    <property type="molecule type" value="Genomic_DNA"/>
</dbReference>
<evidence type="ECO:0000256" key="1">
    <source>
        <dbReference type="SAM" id="Phobius"/>
    </source>
</evidence>
<accession>D1ANH3</accession>
<protein>
    <submittedName>
        <fullName evidence="2">Uncharacterized protein</fullName>
    </submittedName>
</protein>
<proteinExistence type="predicted"/>